<keyword evidence="3" id="KW-1185">Reference proteome</keyword>
<comment type="caution">
    <text evidence="2">The sequence shown here is derived from an EMBL/GenBank/DDBJ whole genome shotgun (WGS) entry which is preliminary data.</text>
</comment>
<name>A0ABD2BWH7_VESMC</name>
<feature type="non-terminal residue" evidence="2">
    <location>
        <position position="1"/>
    </location>
</feature>
<evidence type="ECO:0000313" key="2">
    <source>
        <dbReference type="EMBL" id="KAL2737121.1"/>
    </source>
</evidence>
<protein>
    <submittedName>
        <fullName evidence="2">Uncharacterized protein</fullName>
    </submittedName>
</protein>
<feature type="compositionally biased region" description="Polar residues" evidence="1">
    <location>
        <begin position="45"/>
        <end position="58"/>
    </location>
</feature>
<feature type="region of interest" description="Disordered" evidence="1">
    <location>
        <begin position="1"/>
        <end position="28"/>
    </location>
</feature>
<gene>
    <name evidence="2" type="ORF">V1477_012077</name>
</gene>
<feature type="compositionally biased region" description="Acidic residues" evidence="1">
    <location>
        <begin position="1"/>
        <end position="16"/>
    </location>
</feature>
<dbReference type="EMBL" id="JAYRBN010000065">
    <property type="protein sequence ID" value="KAL2737121.1"/>
    <property type="molecule type" value="Genomic_DNA"/>
</dbReference>
<feature type="region of interest" description="Disordered" evidence="1">
    <location>
        <begin position="45"/>
        <end position="66"/>
    </location>
</feature>
<evidence type="ECO:0000313" key="3">
    <source>
        <dbReference type="Proteomes" id="UP001607303"/>
    </source>
</evidence>
<evidence type="ECO:0000256" key="1">
    <source>
        <dbReference type="SAM" id="MobiDB-lite"/>
    </source>
</evidence>
<reference evidence="2 3" key="1">
    <citation type="journal article" date="2024" name="Ann. Entomol. Soc. Am.">
        <title>Genomic analyses of the southern and eastern yellowjacket wasps (Hymenoptera: Vespidae) reveal evolutionary signatures of social life.</title>
        <authorList>
            <person name="Catto M.A."/>
            <person name="Caine P.B."/>
            <person name="Orr S.E."/>
            <person name="Hunt B.G."/>
            <person name="Goodisman M.A.D."/>
        </authorList>
    </citation>
    <scope>NUCLEOTIDE SEQUENCE [LARGE SCALE GENOMIC DNA]</scope>
    <source>
        <strain evidence="2">232</strain>
        <tissue evidence="2">Head and thorax</tissue>
    </source>
</reference>
<sequence>KRKDEDDDDDDDDDDESNSKFSETKEKCVSDTCCISMQQASIHSTTIPKLRSESSGPEDNTPGGPMDYSCEETHDGCGIWVPRATTALFISPLCIKKNEQEVDIGMLVGIPIGYTRVRRYLISMKSIFSYDPRRRLEQRRCQSSRPFSGDILFLEGVNERANTSIDRRRDLSSTDRSSPALWLS</sequence>
<feature type="region of interest" description="Disordered" evidence="1">
    <location>
        <begin position="164"/>
        <end position="184"/>
    </location>
</feature>
<dbReference type="Proteomes" id="UP001607303">
    <property type="component" value="Unassembled WGS sequence"/>
</dbReference>
<dbReference type="AlphaFoldDB" id="A0ABD2BWH7"/>
<organism evidence="2 3">
    <name type="scientific">Vespula maculifrons</name>
    <name type="common">Eastern yellow jacket</name>
    <name type="synonym">Wasp</name>
    <dbReference type="NCBI Taxonomy" id="7453"/>
    <lineage>
        <taxon>Eukaryota</taxon>
        <taxon>Metazoa</taxon>
        <taxon>Ecdysozoa</taxon>
        <taxon>Arthropoda</taxon>
        <taxon>Hexapoda</taxon>
        <taxon>Insecta</taxon>
        <taxon>Pterygota</taxon>
        <taxon>Neoptera</taxon>
        <taxon>Endopterygota</taxon>
        <taxon>Hymenoptera</taxon>
        <taxon>Apocrita</taxon>
        <taxon>Aculeata</taxon>
        <taxon>Vespoidea</taxon>
        <taxon>Vespidae</taxon>
        <taxon>Vespinae</taxon>
        <taxon>Vespula</taxon>
    </lineage>
</organism>
<proteinExistence type="predicted"/>
<accession>A0ABD2BWH7</accession>